<dbReference type="CDD" id="cd07185">
    <property type="entry name" value="OmpA_C-like"/>
    <property type="match status" value="1"/>
</dbReference>
<dbReference type="EMBL" id="VINQ01000015">
    <property type="protein sequence ID" value="KAA0912222.1"/>
    <property type="molecule type" value="Genomic_DNA"/>
</dbReference>
<evidence type="ECO:0000256" key="1">
    <source>
        <dbReference type="ARBA" id="ARBA00004442"/>
    </source>
</evidence>
<dbReference type="Pfam" id="PF04972">
    <property type="entry name" value="BON"/>
    <property type="match status" value="1"/>
</dbReference>
<feature type="region of interest" description="Disordered" evidence="5">
    <location>
        <begin position="602"/>
        <end position="642"/>
    </location>
</feature>
<dbReference type="InterPro" id="IPR006665">
    <property type="entry name" value="OmpA-like"/>
</dbReference>
<comment type="subcellular location">
    <subcellularLocation>
        <location evidence="1">Cell outer membrane</location>
    </subcellularLocation>
</comment>
<dbReference type="InterPro" id="IPR006664">
    <property type="entry name" value="OMP_bac"/>
</dbReference>
<evidence type="ECO:0000256" key="3">
    <source>
        <dbReference type="ARBA" id="ARBA00023237"/>
    </source>
</evidence>
<dbReference type="Gene3D" id="3.30.1330.60">
    <property type="entry name" value="OmpA-like domain"/>
    <property type="match status" value="1"/>
</dbReference>
<dbReference type="PANTHER" id="PTHR30329">
    <property type="entry name" value="STATOR ELEMENT OF FLAGELLAR MOTOR COMPLEX"/>
    <property type="match status" value="1"/>
</dbReference>
<evidence type="ECO:0000313" key="8">
    <source>
        <dbReference type="Proteomes" id="UP000325291"/>
    </source>
</evidence>
<reference evidence="7 8" key="1">
    <citation type="submission" date="2019-07" db="EMBL/GenBank/DDBJ databases">
        <title>Aquicoccus porphyridii gen. nov., sp. nov., isolated from a small marine red alga, Porphyridium marinum.</title>
        <authorList>
            <person name="Liu L."/>
        </authorList>
    </citation>
    <scope>NUCLEOTIDE SEQUENCE [LARGE SCALE GENOMIC DNA]</scope>
    <source>
        <strain evidence="7 8">L1 8-17</strain>
    </source>
</reference>
<comment type="caution">
    <text evidence="7">The sequence shown here is derived from an EMBL/GenBank/DDBJ whole genome shotgun (WGS) entry which is preliminary data.</text>
</comment>
<keyword evidence="8" id="KW-1185">Reference proteome</keyword>
<dbReference type="InterPro" id="IPR050330">
    <property type="entry name" value="Bact_OuterMem_StrucFunc"/>
</dbReference>
<dbReference type="PRINTS" id="PR01021">
    <property type="entry name" value="OMPADOMAIN"/>
</dbReference>
<sequence length="642" mass="68535">MRLSSIFIIAGTFLAAAIASLFAASFAVTMIEENSEIDVRRSLDDQGLTWAEVHADGLRVFLTGTAPSEASRFLAVSSAGSVVDAARVIDRMDVQATKGITPPRFSIEILRNDAGISLIGLIPATTDRDDILEKLEDIAGNGNVVDLLETADYPHPPEWDAALQFGLETLEDLPRSKVSIDAQRVEITAMSDSPDAKRKLEADLARAAPRGLGLVLDISAPRPVITPFSLRFVVDENSARFDSCSADTEAARDQIIAAARAAGMAGKANCTIGLGVPSPNWARAAALSIAALDRIGKGSVTFSDADISLVAAEGTDQSLFDQTVGELETTLPEVFTVHAVLPQTAENGDSGPPEFVVTLSPEGLVHMRGRISDELLRQTAISFARARFGSDVVHNSARIDDSLPRGWAVRVLAGIEALAQLSNGAVTVSPDRIVVRGNTGNSDASAGISRLLSDKLGEASRFTIDVTYQEQLDPVASVPTPEECGAQIEAVQAERKISFEPGSDTIDAGARKTLDDIADILKKCGPIRLEIAGHTDSQGREVMNQQLSQARAQSVLNGLRERRVLTSTFTAVGYGETQPIADNGTEEGREANRRIEFRVVLPEPIEETETTLESIEQDVAADPETEADDTASQDEDTPDDEN</sequence>
<organism evidence="7 8">
    <name type="scientific">Aquicoccus porphyridii</name>
    <dbReference type="NCBI Taxonomy" id="1852029"/>
    <lineage>
        <taxon>Bacteria</taxon>
        <taxon>Pseudomonadati</taxon>
        <taxon>Pseudomonadota</taxon>
        <taxon>Alphaproteobacteria</taxon>
        <taxon>Rhodobacterales</taxon>
        <taxon>Paracoccaceae</taxon>
        <taxon>Aquicoccus</taxon>
    </lineage>
</organism>
<dbReference type="AlphaFoldDB" id="A0A5A9Z525"/>
<evidence type="ECO:0000256" key="4">
    <source>
        <dbReference type="PROSITE-ProRule" id="PRU00473"/>
    </source>
</evidence>
<feature type="compositionally biased region" description="Acidic residues" evidence="5">
    <location>
        <begin position="604"/>
        <end position="642"/>
    </location>
</feature>
<dbReference type="RefSeq" id="WP_111367717.1">
    <property type="nucleotide sequence ID" value="NZ_VINQ01000015.1"/>
</dbReference>
<evidence type="ECO:0000259" key="6">
    <source>
        <dbReference type="PROSITE" id="PS51123"/>
    </source>
</evidence>
<dbReference type="Pfam" id="PF00691">
    <property type="entry name" value="OmpA"/>
    <property type="match status" value="1"/>
</dbReference>
<keyword evidence="2 4" id="KW-0472">Membrane</keyword>
<dbReference type="InterPro" id="IPR007055">
    <property type="entry name" value="BON_dom"/>
</dbReference>
<evidence type="ECO:0000256" key="2">
    <source>
        <dbReference type="ARBA" id="ARBA00023136"/>
    </source>
</evidence>
<accession>A0A5A9Z525</accession>
<dbReference type="SUPFAM" id="SSF103088">
    <property type="entry name" value="OmpA-like"/>
    <property type="match status" value="1"/>
</dbReference>
<proteinExistence type="predicted"/>
<dbReference type="Proteomes" id="UP000325291">
    <property type="component" value="Unassembled WGS sequence"/>
</dbReference>
<dbReference type="PANTHER" id="PTHR30329:SF21">
    <property type="entry name" value="LIPOPROTEIN YIAD-RELATED"/>
    <property type="match status" value="1"/>
</dbReference>
<gene>
    <name evidence="7" type="ORF">FLO80_16555</name>
</gene>
<dbReference type="Gene3D" id="3.40.1520.20">
    <property type="match status" value="3"/>
</dbReference>
<dbReference type="GO" id="GO:0009279">
    <property type="term" value="C:cell outer membrane"/>
    <property type="evidence" value="ECO:0007669"/>
    <property type="project" value="UniProtKB-SubCell"/>
</dbReference>
<protein>
    <submittedName>
        <fullName evidence="7">OmpA family protein</fullName>
    </submittedName>
</protein>
<evidence type="ECO:0000256" key="5">
    <source>
        <dbReference type="SAM" id="MobiDB-lite"/>
    </source>
</evidence>
<dbReference type="InterPro" id="IPR036737">
    <property type="entry name" value="OmpA-like_sf"/>
</dbReference>
<evidence type="ECO:0000313" key="7">
    <source>
        <dbReference type="EMBL" id="KAA0912222.1"/>
    </source>
</evidence>
<feature type="domain" description="OmpA-like" evidence="6">
    <location>
        <begin position="486"/>
        <end position="603"/>
    </location>
</feature>
<name>A0A5A9Z525_9RHOB</name>
<keyword evidence="3" id="KW-0998">Cell outer membrane</keyword>
<dbReference type="PROSITE" id="PS51123">
    <property type="entry name" value="OMPA_2"/>
    <property type="match status" value="1"/>
</dbReference>